<feature type="domain" description="DUF4185" evidence="1">
    <location>
        <begin position="18"/>
        <end position="325"/>
    </location>
</feature>
<evidence type="ECO:0000259" key="1">
    <source>
        <dbReference type="Pfam" id="PF13810"/>
    </source>
</evidence>
<reference evidence="2 3" key="1">
    <citation type="submission" date="2020-07" db="EMBL/GenBank/DDBJ databases">
        <title>Sequencing the genomes of 1000 actinobacteria strains.</title>
        <authorList>
            <person name="Klenk H.-P."/>
        </authorList>
    </citation>
    <scope>NUCLEOTIDE SEQUENCE [LARGE SCALE GENOMIC DNA]</scope>
    <source>
        <strain evidence="2 3">DSM 103164</strain>
    </source>
</reference>
<sequence length="329" mass="36510">MQIVETTRLSRVTGVGEPNDTATRFGIHGTDLGFIWDAGPGAGGDPRVFVMFGDTYGEGWAGPGAGPATAQWRKNTLAVSTDRDLGSGLRLDAAVSWPERGIAAQVIRSLPRWVEHTVIPCSGITVGGVHYVHWMSILRWLGPGRWRTSHAGIAVSVDDGLSWRKLARWWNPTGRERFQVGCFARDDEWIYLYGTTNGRFGPAFVARTRPADIGQRRAYRYFDGRTWVRGAHRAAPVLPGNVGELSVARHDQHGWLAMHLDERRAAILVRRAPEPTGPWTDGEPVADAAAYPGLYGGFIHPWCLAGGPLYWTMSQWDDYDVFWMRTELG</sequence>
<accession>A0A7Z0IL42</accession>
<protein>
    <recommendedName>
        <fullName evidence="1">DUF4185 domain-containing protein</fullName>
    </recommendedName>
</protein>
<dbReference type="Pfam" id="PF13810">
    <property type="entry name" value="DUF4185"/>
    <property type="match status" value="1"/>
</dbReference>
<evidence type="ECO:0000313" key="3">
    <source>
        <dbReference type="Proteomes" id="UP000527616"/>
    </source>
</evidence>
<dbReference type="InterPro" id="IPR036278">
    <property type="entry name" value="Sialidase_sf"/>
</dbReference>
<proteinExistence type="predicted"/>
<comment type="caution">
    <text evidence="2">The sequence shown here is derived from an EMBL/GenBank/DDBJ whole genome shotgun (WGS) entry which is preliminary data.</text>
</comment>
<dbReference type="RefSeq" id="WP_179445041.1">
    <property type="nucleotide sequence ID" value="NZ_JACBZS010000001.1"/>
</dbReference>
<dbReference type="InterPro" id="IPR025442">
    <property type="entry name" value="DUF4185"/>
</dbReference>
<name>A0A7Z0IL42_9ACTN</name>
<dbReference type="SUPFAM" id="SSF50939">
    <property type="entry name" value="Sialidases"/>
    <property type="match status" value="1"/>
</dbReference>
<dbReference type="AlphaFoldDB" id="A0A7Z0IL42"/>
<dbReference type="EMBL" id="JACBZS010000001">
    <property type="protein sequence ID" value="NYI71181.1"/>
    <property type="molecule type" value="Genomic_DNA"/>
</dbReference>
<organism evidence="2 3">
    <name type="scientific">Naumannella cuiyingiana</name>
    <dbReference type="NCBI Taxonomy" id="1347891"/>
    <lineage>
        <taxon>Bacteria</taxon>
        <taxon>Bacillati</taxon>
        <taxon>Actinomycetota</taxon>
        <taxon>Actinomycetes</taxon>
        <taxon>Propionibacteriales</taxon>
        <taxon>Propionibacteriaceae</taxon>
        <taxon>Naumannella</taxon>
    </lineage>
</organism>
<gene>
    <name evidence="2" type="ORF">GGQ54_001741</name>
</gene>
<dbReference type="Proteomes" id="UP000527616">
    <property type="component" value="Unassembled WGS sequence"/>
</dbReference>
<keyword evidence="3" id="KW-1185">Reference proteome</keyword>
<evidence type="ECO:0000313" key="2">
    <source>
        <dbReference type="EMBL" id="NYI71181.1"/>
    </source>
</evidence>